<dbReference type="PRINTS" id="PR01038">
    <property type="entry name" value="TRNASYNTHARG"/>
</dbReference>
<evidence type="ECO:0000256" key="4">
    <source>
        <dbReference type="ARBA" id="ARBA00022490"/>
    </source>
</evidence>
<name>Q7X398_9BACT</name>
<dbReference type="FunFam" id="3.40.50.620:FF:000116">
    <property type="entry name" value="Arginine--tRNA ligase"/>
    <property type="match status" value="1"/>
</dbReference>
<organism evidence="15">
    <name type="scientific">Candidatus Fritschea bemisiae</name>
    <dbReference type="NCBI Taxonomy" id="206681"/>
    <lineage>
        <taxon>Bacteria</taxon>
        <taxon>Pseudomonadati</taxon>
        <taxon>Chlamydiota</taxon>
        <taxon>Chlamydiia</taxon>
        <taxon>Parachlamydiales</taxon>
        <taxon>Simkaniaceae</taxon>
        <taxon>Candidatus Fritschea</taxon>
    </lineage>
</organism>
<keyword evidence="4 11" id="KW-0963">Cytoplasm</keyword>
<reference evidence="15" key="2">
    <citation type="journal article" date="2005" name="Int. J. Syst. Evol. Microbiol.">
        <title>Novel chlamydiae in whiteflies and scale insects: endosymbionts 'Candidatus Fritschea bemisiae' strain Falk and 'Candidatus Fritschea eriococci' strain Elm.</title>
        <authorList>
            <person name="Everett K.D."/>
            <person name="Thao M."/>
            <person name="Horn M."/>
            <person name="Dyszynski G.E."/>
            <person name="Baumann P."/>
        </authorList>
    </citation>
    <scope>NUCLEOTIDE SEQUENCE</scope>
    <source>
        <strain evidence="15">Falk</strain>
    </source>
</reference>
<keyword evidence="6 11" id="KW-0547">Nucleotide-binding</keyword>
<dbReference type="Pfam" id="PF03485">
    <property type="entry name" value="Arg_tRNA_synt_N"/>
    <property type="match status" value="1"/>
</dbReference>
<dbReference type="Gene3D" id="3.30.1360.70">
    <property type="entry name" value="Arginyl tRNA synthetase N-terminal domain"/>
    <property type="match status" value="1"/>
</dbReference>
<feature type="domain" description="DALR anticodon binding" evidence="13">
    <location>
        <begin position="463"/>
        <end position="578"/>
    </location>
</feature>
<evidence type="ECO:0000256" key="11">
    <source>
        <dbReference type="HAMAP-Rule" id="MF_00123"/>
    </source>
</evidence>
<dbReference type="PANTHER" id="PTHR11956">
    <property type="entry name" value="ARGINYL-TRNA SYNTHETASE"/>
    <property type="match status" value="1"/>
</dbReference>
<evidence type="ECO:0000313" key="15">
    <source>
        <dbReference type="EMBL" id="AAN10190.1"/>
    </source>
</evidence>
<keyword evidence="8 11" id="KW-0648">Protein biosynthesis</keyword>
<dbReference type="InterPro" id="IPR014729">
    <property type="entry name" value="Rossmann-like_a/b/a_fold"/>
</dbReference>
<comment type="subcellular location">
    <subcellularLocation>
        <location evidence="1 11">Cytoplasm</location>
    </subcellularLocation>
</comment>
<dbReference type="Pfam" id="PF00750">
    <property type="entry name" value="tRNA-synt_1d"/>
    <property type="match status" value="1"/>
</dbReference>
<dbReference type="SUPFAM" id="SSF55190">
    <property type="entry name" value="Arginyl-tRNA synthetase (ArgRS), N-terminal 'additional' domain"/>
    <property type="match status" value="1"/>
</dbReference>
<dbReference type="GO" id="GO:0005524">
    <property type="term" value="F:ATP binding"/>
    <property type="evidence" value="ECO:0007669"/>
    <property type="project" value="UniProtKB-UniRule"/>
</dbReference>
<feature type="domain" description="Arginyl tRNA synthetase N-terminal" evidence="14">
    <location>
        <begin position="6"/>
        <end position="88"/>
    </location>
</feature>
<dbReference type="HAMAP" id="MF_00123">
    <property type="entry name" value="Arg_tRNA_synth"/>
    <property type="match status" value="1"/>
</dbReference>
<proteinExistence type="inferred from homology"/>
<evidence type="ECO:0000256" key="12">
    <source>
        <dbReference type="RuleBase" id="RU363038"/>
    </source>
</evidence>
<feature type="short sequence motif" description="'HIGH' region" evidence="11">
    <location>
        <begin position="124"/>
        <end position="134"/>
    </location>
</feature>
<dbReference type="CDD" id="cd00671">
    <property type="entry name" value="ArgRS_core"/>
    <property type="match status" value="1"/>
</dbReference>
<dbReference type="FunFam" id="1.10.730.10:FF:000006">
    <property type="entry name" value="Arginyl-tRNA synthetase 2, mitochondrial"/>
    <property type="match status" value="1"/>
</dbReference>
<evidence type="ECO:0000256" key="5">
    <source>
        <dbReference type="ARBA" id="ARBA00022598"/>
    </source>
</evidence>
<keyword evidence="9 11" id="KW-0030">Aminoacyl-tRNA synthetase</keyword>
<dbReference type="Gene3D" id="3.40.50.620">
    <property type="entry name" value="HUPs"/>
    <property type="match status" value="1"/>
</dbReference>
<reference evidence="15" key="1">
    <citation type="journal article" date="2003" name="Curr. Microbiol.">
        <title>Phylogenetic evidence for two new insect-associated Chlamydia of the family Simkaniaceae.</title>
        <authorList>
            <person name="Thao M.L."/>
            <person name="Baumann L."/>
            <person name="Hess J.M."/>
            <person name="Falk B.W."/>
            <person name="Ng J.C."/>
            <person name="Gullan P.J."/>
            <person name="Baumann P."/>
        </authorList>
    </citation>
    <scope>NUCLEOTIDE SEQUENCE</scope>
    <source>
        <strain evidence="15">Falk</strain>
    </source>
</reference>
<evidence type="ECO:0000256" key="6">
    <source>
        <dbReference type="ARBA" id="ARBA00022741"/>
    </source>
</evidence>
<dbReference type="InterPro" id="IPR009080">
    <property type="entry name" value="tRNAsynth_Ia_anticodon-bd"/>
</dbReference>
<dbReference type="GO" id="GO:0004814">
    <property type="term" value="F:arginine-tRNA ligase activity"/>
    <property type="evidence" value="ECO:0007669"/>
    <property type="project" value="UniProtKB-UniRule"/>
</dbReference>
<evidence type="ECO:0000256" key="8">
    <source>
        <dbReference type="ARBA" id="ARBA00022917"/>
    </source>
</evidence>
<dbReference type="Pfam" id="PF05746">
    <property type="entry name" value="DALR_1"/>
    <property type="match status" value="1"/>
</dbReference>
<evidence type="ECO:0000256" key="3">
    <source>
        <dbReference type="ARBA" id="ARBA00011245"/>
    </source>
</evidence>
<dbReference type="GO" id="GO:0006420">
    <property type="term" value="P:arginyl-tRNA aminoacylation"/>
    <property type="evidence" value="ECO:0007669"/>
    <property type="project" value="UniProtKB-UniRule"/>
</dbReference>
<sequence length="578" mass="66272">MENLSEILQARATDSLKKILKSDAPLAEIVQSTHPQFGHYQCNSAMELAKKTSRHPREIAEQIVKNWGLDERVEKLEVAGPGFVNITLKKEFLDQELNRLATDRRLGASPLKKRKKIIVEFSSPNIAKELHVGHLRSTIIGESLARLFEFLGHQVLRLNHIGDWGTQFGMLIAYLKEFQKEVLSGEKKADLPALMDWYRESKKLFDTNPAFKKRAQIEVVNLQKKEKEALAVWETIREISRKGFQEIYDWLDVSLIERGESYYNETLPKVIEEYEAKGIIQISDGAKCVFLEGFKGKDQAPLPLILQKSDGGYNYATTDTAALFQRIHIEKGDRILYVVDAGQRLHFQMVFAAAFKAGYYDPARVEIEHVPFGVVLGADGKKFKTRSGQTEKLIDLLKEAVYRAKILLKNRLPSVEEKDLEKLAKILGINSVKYADLSCHRLKDYIFNYDRMLNFEGNTAAYLLYSYVRIQGIKEKCNRNIDLLSHSARIQLTHPTEIALGLKLRQFGEALTLMDRDLLPNRLSDYLYHLAEKFHAFFRDCRVKGSPQEDSRLLLCELTSQILQKGLYILGLKTMDRM</sequence>
<keyword evidence="7 11" id="KW-0067">ATP-binding</keyword>
<evidence type="ECO:0000256" key="9">
    <source>
        <dbReference type="ARBA" id="ARBA00023146"/>
    </source>
</evidence>
<dbReference type="AlphaFoldDB" id="Q7X398"/>
<dbReference type="InterPro" id="IPR008909">
    <property type="entry name" value="DALR_anticod-bd"/>
</dbReference>
<dbReference type="EC" id="6.1.1.19" evidence="11"/>
<dbReference type="InterPro" id="IPR001412">
    <property type="entry name" value="aa-tRNA-synth_I_CS"/>
</dbReference>
<dbReference type="InterPro" id="IPR035684">
    <property type="entry name" value="ArgRS_core"/>
</dbReference>
<comment type="catalytic activity">
    <reaction evidence="10 11">
        <text>tRNA(Arg) + L-arginine + ATP = L-arginyl-tRNA(Arg) + AMP + diphosphate</text>
        <dbReference type="Rhea" id="RHEA:20301"/>
        <dbReference type="Rhea" id="RHEA-COMP:9658"/>
        <dbReference type="Rhea" id="RHEA-COMP:9673"/>
        <dbReference type="ChEBI" id="CHEBI:30616"/>
        <dbReference type="ChEBI" id="CHEBI:32682"/>
        <dbReference type="ChEBI" id="CHEBI:33019"/>
        <dbReference type="ChEBI" id="CHEBI:78442"/>
        <dbReference type="ChEBI" id="CHEBI:78513"/>
        <dbReference type="ChEBI" id="CHEBI:456215"/>
        <dbReference type="EC" id="6.1.1.19"/>
    </reaction>
</comment>
<dbReference type="EMBL" id="AY140910">
    <property type="protein sequence ID" value="AAN10190.1"/>
    <property type="molecule type" value="Genomic_DNA"/>
</dbReference>
<evidence type="ECO:0000256" key="1">
    <source>
        <dbReference type="ARBA" id="ARBA00004496"/>
    </source>
</evidence>
<evidence type="ECO:0000256" key="7">
    <source>
        <dbReference type="ARBA" id="ARBA00022840"/>
    </source>
</evidence>
<gene>
    <name evidence="11 15" type="primary">argS</name>
</gene>
<dbReference type="InterPro" id="IPR001278">
    <property type="entry name" value="Arg-tRNA-ligase"/>
</dbReference>
<dbReference type="PANTHER" id="PTHR11956:SF5">
    <property type="entry name" value="ARGININE--TRNA LIGASE, CYTOPLASMIC"/>
    <property type="match status" value="1"/>
</dbReference>
<dbReference type="InterPro" id="IPR005148">
    <property type="entry name" value="Arg-tRNA-synth_N"/>
</dbReference>
<keyword evidence="5 11" id="KW-0436">Ligase</keyword>
<dbReference type="NCBIfam" id="TIGR00456">
    <property type="entry name" value="argS"/>
    <property type="match status" value="1"/>
</dbReference>
<protein>
    <recommendedName>
        <fullName evidence="11">Arginine--tRNA ligase</fullName>
        <ecNumber evidence="11">6.1.1.19</ecNumber>
    </recommendedName>
    <alternativeName>
        <fullName evidence="11">Arginyl-tRNA synthetase</fullName>
        <shortName evidence="11">ArgRS</shortName>
    </alternativeName>
</protein>
<evidence type="ECO:0000259" key="14">
    <source>
        <dbReference type="SMART" id="SM01016"/>
    </source>
</evidence>
<dbReference type="Gene3D" id="1.10.730.10">
    <property type="entry name" value="Isoleucyl-tRNA Synthetase, Domain 1"/>
    <property type="match status" value="1"/>
</dbReference>
<dbReference type="SMART" id="SM01016">
    <property type="entry name" value="Arg_tRNA_synt_N"/>
    <property type="match status" value="1"/>
</dbReference>
<dbReference type="GO" id="GO:0005737">
    <property type="term" value="C:cytoplasm"/>
    <property type="evidence" value="ECO:0007669"/>
    <property type="project" value="UniProtKB-SubCell"/>
</dbReference>
<evidence type="ECO:0000259" key="13">
    <source>
        <dbReference type="SMART" id="SM00836"/>
    </source>
</evidence>
<dbReference type="SUPFAM" id="SSF47323">
    <property type="entry name" value="Anticodon-binding domain of a subclass of class I aminoacyl-tRNA synthetases"/>
    <property type="match status" value="1"/>
</dbReference>
<evidence type="ECO:0000256" key="10">
    <source>
        <dbReference type="ARBA" id="ARBA00049339"/>
    </source>
</evidence>
<evidence type="ECO:0000256" key="2">
    <source>
        <dbReference type="ARBA" id="ARBA00005594"/>
    </source>
</evidence>
<comment type="similarity">
    <text evidence="2 11 12">Belongs to the class-I aminoacyl-tRNA synthetase family.</text>
</comment>
<accession>Q7X398</accession>
<dbReference type="PROSITE" id="PS00178">
    <property type="entry name" value="AA_TRNA_LIGASE_I"/>
    <property type="match status" value="1"/>
</dbReference>
<dbReference type="SUPFAM" id="SSF52374">
    <property type="entry name" value="Nucleotidylyl transferase"/>
    <property type="match status" value="1"/>
</dbReference>
<comment type="subunit">
    <text evidence="3 11">Monomer.</text>
</comment>
<dbReference type="InterPro" id="IPR036695">
    <property type="entry name" value="Arg-tRNA-synth_N_sf"/>
</dbReference>
<dbReference type="SMART" id="SM00836">
    <property type="entry name" value="DALR_1"/>
    <property type="match status" value="1"/>
</dbReference>